<dbReference type="PANTHER" id="PTHR10438:SF468">
    <property type="entry name" value="THIOREDOXIN-1-RELATED"/>
    <property type="match status" value="1"/>
</dbReference>
<dbReference type="InterPro" id="IPR012336">
    <property type="entry name" value="Thioredoxin-like_fold"/>
</dbReference>
<comment type="caution">
    <text evidence="4">The sequence shown here is derived from an EMBL/GenBank/DDBJ whole genome shotgun (WGS) entry which is preliminary data.</text>
</comment>
<feature type="domain" description="Thioredoxin" evidence="3">
    <location>
        <begin position="12"/>
        <end position="149"/>
    </location>
</feature>
<evidence type="ECO:0000313" key="5">
    <source>
        <dbReference type="Proteomes" id="UP000305848"/>
    </source>
</evidence>
<reference evidence="4 5" key="1">
    <citation type="submission" date="2019-05" db="EMBL/GenBank/DDBJ databases">
        <title>Panacibacter sp. strain 17mud1-8 Genome sequencing and assembly.</title>
        <authorList>
            <person name="Chhetri G."/>
        </authorList>
    </citation>
    <scope>NUCLEOTIDE SEQUENCE [LARGE SCALE GENOMIC DNA]</scope>
    <source>
        <strain evidence="4 5">17mud1-8</strain>
    </source>
</reference>
<sequence>MKNIIQWLLCLLPIAALAQDKGVHFEQGLTWQQVQAKAKAEHKYIFMDCFTTWCGPCKYMSAQIFPQEAVGDLMNANFINVGVQLDTTDSDNEEVKSWYAAGHDIAKEYGIMAYPTFLIFDQNGKLVHRIVGAAQTGDEFIAKAKEALDPAKQYYPMLAKYKAGQKDSAFLYNLAMAALHAYDDKTGSQIANDYLATQSNIYTPKTLNLLQAFTQSSKDKGFQIMLQNPEKVDAVLGKGVAENGVNRIIFYEEVVPVLFNRYAPIAGEPNWNKLKDSVQLKYPAKANEVIAYSKVLFYMNRQQWNDFGPAIVAYMKSYGDNVSQGNLNEYAWTVFQNCSDENCLQSALEWSKRSFEKEQNPAYMDTYANILYRLGRKDEAIEWEQKAMDLVVNEAEKKGYQQTLDKMKAGEKTWN</sequence>
<dbReference type="Gene3D" id="3.40.30.10">
    <property type="entry name" value="Glutaredoxin"/>
    <property type="match status" value="1"/>
</dbReference>
<dbReference type="InterPro" id="IPR013766">
    <property type="entry name" value="Thioredoxin_domain"/>
</dbReference>
<organism evidence="4 5">
    <name type="scientific">Ilyomonas limi</name>
    <dbReference type="NCBI Taxonomy" id="2575867"/>
    <lineage>
        <taxon>Bacteria</taxon>
        <taxon>Pseudomonadati</taxon>
        <taxon>Bacteroidota</taxon>
        <taxon>Chitinophagia</taxon>
        <taxon>Chitinophagales</taxon>
        <taxon>Chitinophagaceae</taxon>
        <taxon>Ilyomonas</taxon>
    </lineage>
</organism>
<dbReference type="PANTHER" id="PTHR10438">
    <property type="entry name" value="THIOREDOXIN"/>
    <property type="match status" value="1"/>
</dbReference>
<dbReference type="PROSITE" id="PS51352">
    <property type="entry name" value="THIOREDOXIN_2"/>
    <property type="match status" value="1"/>
</dbReference>
<keyword evidence="2" id="KW-0732">Signal</keyword>
<evidence type="ECO:0000259" key="3">
    <source>
        <dbReference type="PROSITE" id="PS51352"/>
    </source>
</evidence>
<dbReference type="OrthoDB" id="120730at2"/>
<evidence type="ECO:0000313" key="4">
    <source>
        <dbReference type="EMBL" id="TKK70772.1"/>
    </source>
</evidence>
<accession>A0A4U3L6Y0</accession>
<dbReference type="EMBL" id="SZQL01000002">
    <property type="protein sequence ID" value="TKK70772.1"/>
    <property type="molecule type" value="Genomic_DNA"/>
</dbReference>
<dbReference type="InterPro" id="IPR017937">
    <property type="entry name" value="Thioredoxin_CS"/>
</dbReference>
<gene>
    <name evidence="4" type="ORF">FC093_03500</name>
</gene>
<dbReference type="Proteomes" id="UP000305848">
    <property type="component" value="Unassembled WGS sequence"/>
</dbReference>
<dbReference type="RefSeq" id="WP_137260371.1">
    <property type="nucleotide sequence ID" value="NZ_SZQL01000002.1"/>
</dbReference>
<evidence type="ECO:0000256" key="2">
    <source>
        <dbReference type="SAM" id="SignalP"/>
    </source>
</evidence>
<dbReference type="Pfam" id="PF13098">
    <property type="entry name" value="Thioredoxin_2"/>
    <property type="match status" value="1"/>
</dbReference>
<name>A0A4U3L6Y0_9BACT</name>
<keyword evidence="5" id="KW-1185">Reference proteome</keyword>
<dbReference type="CDD" id="cd02947">
    <property type="entry name" value="TRX_family"/>
    <property type="match status" value="1"/>
</dbReference>
<evidence type="ECO:0000256" key="1">
    <source>
        <dbReference type="ARBA" id="ARBA00023284"/>
    </source>
</evidence>
<proteinExistence type="predicted"/>
<protein>
    <submittedName>
        <fullName evidence="4">DUF255 domain-containing protein</fullName>
    </submittedName>
</protein>
<feature type="signal peptide" evidence="2">
    <location>
        <begin position="1"/>
        <end position="18"/>
    </location>
</feature>
<keyword evidence="1" id="KW-0676">Redox-active center</keyword>
<dbReference type="AlphaFoldDB" id="A0A4U3L6Y0"/>
<dbReference type="SUPFAM" id="SSF52833">
    <property type="entry name" value="Thioredoxin-like"/>
    <property type="match status" value="1"/>
</dbReference>
<dbReference type="InterPro" id="IPR050620">
    <property type="entry name" value="Thioredoxin_H-type-like"/>
</dbReference>
<feature type="chain" id="PRO_5020349882" evidence="2">
    <location>
        <begin position="19"/>
        <end position="415"/>
    </location>
</feature>
<dbReference type="PROSITE" id="PS00194">
    <property type="entry name" value="THIOREDOXIN_1"/>
    <property type="match status" value="1"/>
</dbReference>
<dbReference type="InterPro" id="IPR036249">
    <property type="entry name" value="Thioredoxin-like_sf"/>
</dbReference>